<dbReference type="GeneID" id="70684077"/>
<evidence type="ECO:0000313" key="4">
    <source>
        <dbReference type="EMBL" id="QSG01918.1"/>
    </source>
</evidence>
<keyword evidence="2" id="KW-0812">Transmembrane</keyword>
<evidence type="ECO:0000256" key="2">
    <source>
        <dbReference type="SAM" id="Phobius"/>
    </source>
</evidence>
<dbReference type="Proteomes" id="UP000663586">
    <property type="component" value="Chromosome"/>
</dbReference>
<keyword evidence="5" id="KW-1185">Reference proteome</keyword>
<feature type="transmembrane region" description="Helical" evidence="2">
    <location>
        <begin position="98"/>
        <end position="120"/>
    </location>
</feature>
<dbReference type="Pfam" id="PF23600">
    <property type="entry name" value="CdpA_N"/>
    <property type="match status" value="1"/>
</dbReference>
<evidence type="ECO:0000313" key="5">
    <source>
        <dbReference type="Proteomes" id="UP000663586"/>
    </source>
</evidence>
<sequence length="305" mass="32368">MSQDDSDGLPDNRLFELYEQYIGEPDTQTDVYLGFGLFFIGVALAVIAAITFVTGVAAFGYREGSYFVFANVAFVAALLSLPVLLLGIDVLLPVKQKAVIASAGGVLVTVVATAAFSWYYPSQWAEFGASTMLAILGTYGVGLAVVAAATGAALVAHQLERAKPHPSEIEGIEEDDEAESISEAEIEQDIEAAMEGVEMSWGGVEKHESKRLSFSTEDSFEAANVDVEAETTRQSGGVDAQVSGLKALKGGDTKTATSSSTVDDQTTKLNELRQRRQEEQAADSADSVLGDIGLLDRLRGLVGRN</sequence>
<feature type="transmembrane region" description="Helical" evidence="2">
    <location>
        <begin position="132"/>
        <end position="156"/>
    </location>
</feature>
<dbReference type="EMBL" id="CP064786">
    <property type="protein sequence ID" value="QSG01918.1"/>
    <property type="molecule type" value="Genomic_DNA"/>
</dbReference>
<dbReference type="AlphaFoldDB" id="A0A897MPM4"/>
<evidence type="ECO:0000256" key="1">
    <source>
        <dbReference type="SAM" id="MobiDB-lite"/>
    </source>
</evidence>
<dbReference type="InterPro" id="IPR055563">
    <property type="entry name" value="CdpA_N"/>
</dbReference>
<evidence type="ECO:0000259" key="3">
    <source>
        <dbReference type="Pfam" id="PF23600"/>
    </source>
</evidence>
<name>A0A897MPM4_9EURY</name>
<reference evidence="4" key="1">
    <citation type="submission" date="2020-11" db="EMBL/GenBank/DDBJ databases">
        <title>Carbohydrate-dependent, anaerobic sulfur respiration: A novel catabolism in halophilic archaea.</title>
        <authorList>
            <person name="Sorokin D.Y."/>
            <person name="Messina E."/>
            <person name="Smedile F."/>
            <person name="La Cono V."/>
            <person name="Hallsworth J.E."/>
            <person name="Yakimov M.M."/>
        </authorList>
    </citation>
    <scope>NUCLEOTIDE SEQUENCE</scope>
    <source>
        <strain evidence="4">AArc-S</strain>
    </source>
</reference>
<dbReference type="RefSeq" id="WP_238479023.1">
    <property type="nucleotide sequence ID" value="NZ_CP064786.1"/>
</dbReference>
<feature type="compositionally biased region" description="Polar residues" evidence="1">
    <location>
        <begin position="254"/>
        <end position="268"/>
    </location>
</feature>
<feature type="region of interest" description="Disordered" evidence="1">
    <location>
        <begin position="249"/>
        <end position="268"/>
    </location>
</feature>
<dbReference type="KEGG" id="hara:AArcS_0693"/>
<feature type="transmembrane region" description="Helical" evidence="2">
    <location>
        <begin position="66"/>
        <end position="86"/>
    </location>
</feature>
<gene>
    <name evidence="4" type="ORF">AArcS_0693</name>
</gene>
<feature type="transmembrane region" description="Helical" evidence="2">
    <location>
        <begin position="31"/>
        <end position="60"/>
    </location>
</feature>
<keyword evidence="2" id="KW-0472">Membrane</keyword>
<proteinExistence type="predicted"/>
<organism evidence="4 5">
    <name type="scientific">Natranaeroarchaeum sulfidigenes</name>
    <dbReference type="NCBI Taxonomy" id="2784880"/>
    <lineage>
        <taxon>Archaea</taxon>
        <taxon>Methanobacteriati</taxon>
        <taxon>Methanobacteriota</taxon>
        <taxon>Stenosarchaea group</taxon>
        <taxon>Halobacteria</taxon>
        <taxon>Halobacteriales</taxon>
        <taxon>Natronoarchaeaceae</taxon>
        <taxon>Natranaeroarchaeum</taxon>
    </lineage>
</organism>
<accession>A0A897MPM4</accession>
<feature type="domain" description="Cell division protein A N-terminal" evidence="3">
    <location>
        <begin position="12"/>
        <end position="162"/>
    </location>
</feature>
<protein>
    <submittedName>
        <fullName evidence="4">Putative membrane protein</fullName>
    </submittedName>
</protein>
<keyword evidence="2" id="KW-1133">Transmembrane helix</keyword>